<dbReference type="InterPro" id="IPR004045">
    <property type="entry name" value="Glutathione_S-Trfase_N"/>
</dbReference>
<gene>
    <name evidence="2" type="ORF">N177_3008</name>
</gene>
<comment type="caution">
    <text evidence="2">The sequence shown here is derived from an EMBL/GenBank/DDBJ whole genome shotgun (WGS) entry which is preliminary data.</text>
</comment>
<accession>V4TBK4</accession>
<dbReference type="Pfam" id="PF13417">
    <property type="entry name" value="GST_N_3"/>
    <property type="match status" value="1"/>
</dbReference>
<dbReference type="EMBL" id="AWXZ01000038">
    <property type="protein sequence ID" value="ESR23778.1"/>
    <property type="molecule type" value="Genomic_DNA"/>
</dbReference>
<dbReference type="OrthoDB" id="5293590at2"/>
<dbReference type="AlphaFoldDB" id="V4TBK4"/>
<dbReference type="RefSeq" id="WP_023433131.1">
    <property type="nucleotide sequence ID" value="NZ_AWXZ01000038.1"/>
</dbReference>
<keyword evidence="2" id="KW-0808">Transferase</keyword>
<dbReference type="eggNOG" id="COG0625">
    <property type="taxonomic scope" value="Bacteria"/>
</dbReference>
<dbReference type="GO" id="GO:0006749">
    <property type="term" value="P:glutathione metabolic process"/>
    <property type="evidence" value="ECO:0007669"/>
    <property type="project" value="TreeGrafter"/>
</dbReference>
<reference evidence="2 3" key="1">
    <citation type="journal article" date="2014" name="Genome Announc.">
        <title>Draft Genome Sequence of Lutibaculum baratangense Strain AMV1T, Isolated from a Mud Volcano in Andamans, India.</title>
        <authorList>
            <person name="Singh A."/>
            <person name="Sreenivas A."/>
            <person name="Sathyanarayana Reddy G."/>
            <person name="Pinnaka A.K."/>
            <person name="Shivaji S."/>
        </authorList>
    </citation>
    <scope>NUCLEOTIDE SEQUENCE [LARGE SCALE GENOMIC DNA]</scope>
    <source>
        <strain evidence="2 3">AMV1</strain>
    </source>
</reference>
<keyword evidence="3" id="KW-1185">Reference proteome</keyword>
<dbReference type="Gene3D" id="1.20.1050.10">
    <property type="match status" value="1"/>
</dbReference>
<dbReference type="GO" id="GO:0004364">
    <property type="term" value="F:glutathione transferase activity"/>
    <property type="evidence" value="ECO:0007669"/>
    <property type="project" value="TreeGrafter"/>
</dbReference>
<dbReference type="GO" id="GO:0016034">
    <property type="term" value="F:maleylacetoacetate isomerase activity"/>
    <property type="evidence" value="ECO:0007669"/>
    <property type="project" value="TreeGrafter"/>
</dbReference>
<name>V4TBK4_9HYPH</name>
<feature type="domain" description="GST N-terminal" evidence="1">
    <location>
        <begin position="2"/>
        <end position="81"/>
    </location>
</feature>
<dbReference type="GO" id="GO:0006559">
    <property type="term" value="P:L-phenylalanine catabolic process"/>
    <property type="evidence" value="ECO:0007669"/>
    <property type="project" value="TreeGrafter"/>
</dbReference>
<evidence type="ECO:0000313" key="2">
    <source>
        <dbReference type="EMBL" id="ESR23778.1"/>
    </source>
</evidence>
<dbReference type="SUPFAM" id="SSF47616">
    <property type="entry name" value="GST C-terminal domain-like"/>
    <property type="match status" value="1"/>
</dbReference>
<dbReference type="InterPro" id="IPR036282">
    <property type="entry name" value="Glutathione-S-Trfase_C_sf"/>
</dbReference>
<dbReference type="PATRIC" id="fig|631454.5.peg.2972"/>
<protein>
    <submittedName>
        <fullName evidence="2">Glutathione S-transferase</fullName>
    </submittedName>
</protein>
<dbReference type="Gene3D" id="3.40.30.10">
    <property type="entry name" value="Glutaredoxin"/>
    <property type="match status" value="1"/>
</dbReference>
<dbReference type="PANTHER" id="PTHR42673:SF4">
    <property type="entry name" value="MALEYLACETOACETATE ISOMERASE"/>
    <property type="match status" value="1"/>
</dbReference>
<dbReference type="Proteomes" id="UP000017819">
    <property type="component" value="Unassembled WGS sequence"/>
</dbReference>
<organism evidence="2 3">
    <name type="scientific">Lutibaculum baratangense AMV1</name>
    <dbReference type="NCBI Taxonomy" id="631454"/>
    <lineage>
        <taxon>Bacteria</taxon>
        <taxon>Pseudomonadati</taxon>
        <taxon>Pseudomonadota</taxon>
        <taxon>Alphaproteobacteria</taxon>
        <taxon>Hyphomicrobiales</taxon>
        <taxon>Tepidamorphaceae</taxon>
        <taxon>Lutibaculum</taxon>
    </lineage>
</organism>
<dbReference type="InterPro" id="IPR036249">
    <property type="entry name" value="Thioredoxin-like_sf"/>
</dbReference>
<dbReference type="SUPFAM" id="SSF52833">
    <property type="entry name" value="Thioredoxin-like"/>
    <property type="match status" value="1"/>
</dbReference>
<dbReference type="STRING" id="631454.N177_3008"/>
<sequence length="197" mass="22161">MADMRLHGSLTSPYVRKVRIVIAETGLDCHFVVTDVWAPDNGIERLNPLGRVPVLEIDGLEPLFDSFTILEHLDRCHGLGLLRAGDERDEAMRWHALGHGVIDAVVARLLELRRPPELRSADRMAREEERVARTLAAMERMVKTGGELFPDRIGLAEVTVATALQYVDFRFRHEWREYAPELAAVGDRGSILSTMPA</sequence>
<dbReference type="Pfam" id="PF13410">
    <property type="entry name" value="GST_C_2"/>
    <property type="match status" value="1"/>
</dbReference>
<evidence type="ECO:0000259" key="1">
    <source>
        <dbReference type="PROSITE" id="PS50404"/>
    </source>
</evidence>
<dbReference type="PANTHER" id="PTHR42673">
    <property type="entry name" value="MALEYLACETOACETATE ISOMERASE"/>
    <property type="match status" value="1"/>
</dbReference>
<evidence type="ECO:0000313" key="3">
    <source>
        <dbReference type="Proteomes" id="UP000017819"/>
    </source>
</evidence>
<dbReference type="PROSITE" id="PS50404">
    <property type="entry name" value="GST_NTER"/>
    <property type="match status" value="1"/>
</dbReference>
<proteinExistence type="predicted"/>